<sequence>MMSLSLTTIIVAITCLVSWQAFDKPRLLERLILWPPAIDRGRQYDRLLTHGFIHADWMHLLFNMITLWSFGQAMETFFVERIGVIGYLAFYLSAIVIAILPTYLQHRHDAGYRSLGASGAVSAVLFAFILLAPWSGIYLFLIPIPIPAFVFAAIYVGYSIWMDKRGGDNVNHSAHLFGAAYGILFTLVVEPRAAATFLQRLMTPSFG</sequence>
<feature type="domain" description="Peptidase S54 rhomboid" evidence="8">
    <location>
        <begin position="42"/>
        <end position="189"/>
    </location>
</feature>
<dbReference type="PANTHER" id="PTHR43731">
    <property type="entry name" value="RHOMBOID PROTEASE"/>
    <property type="match status" value="1"/>
</dbReference>
<dbReference type="GO" id="GO:0016020">
    <property type="term" value="C:membrane"/>
    <property type="evidence" value="ECO:0007669"/>
    <property type="project" value="UniProtKB-SubCell"/>
</dbReference>
<keyword evidence="9" id="KW-0645">Protease</keyword>
<evidence type="ECO:0000256" key="4">
    <source>
        <dbReference type="ARBA" id="ARBA00022801"/>
    </source>
</evidence>
<dbReference type="RefSeq" id="WP_144898242.1">
    <property type="nucleotide sequence ID" value="NZ_VLKN01000002.1"/>
</dbReference>
<evidence type="ECO:0000259" key="8">
    <source>
        <dbReference type="Pfam" id="PF01694"/>
    </source>
</evidence>
<gene>
    <name evidence="9" type="ORF">IP90_00685</name>
</gene>
<dbReference type="GO" id="GO:0004252">
    <property type="term" value="F:serine-type endopeptidase activity"/>
    <property type="evidence" value="ECO:0007669"/>
    <property type="project" value="InterPro"/>
</dbReference>
<dbReference type="SUPFAM" id="SSF144091">
    <property type="entry name" value="Rhomboid-like"/>
    <property type="match status" value="1"/>
</dbReference>
<dbReference type="Proteomes" id="UP000315167">
    <property type="component" value="Unassembled WGS sequence"/>
</dbReference>
<organism evidence="9 10">
    <name type="scientific">Luteimonas cucumeris</name>
    <dbReference type="NCBI Taxonomy" id="985012"/>
    <lineage>
        <taxon>Bacteria</taxon>
        <taxon>Pseudomonadati</taxon>
        <taxon>Pseudomonadota</taxon>
        <taxon>Gammaproteobacteria</taxon>
        <taxon>Lysobacterales</taxon>
        <taxon>Lysobacteraceae</taxon>
        <taxon>Luteimonas</taxon>
    </lineage>
</organism>
<name>A0A562LA51_9GAMM</name>
<dbReference type="EMBL" id="VLKN01000002">
    <property type="protein sequence ID" value="TWI04552.1"/>
    <property type="molecule type" value="Genomic_DNA"/>
</dbReference>
<evidence type="ECO:0000256" key="7">
    <source>
        <dbReference type="SAM" id="Phobius"/>
    </source>
</evidence>
<evidence type="ECO:0000256" key="2">
    <source>
        <dbReference type="ARBA" id="ARBA00009045"/>
    </source>
</evidence>
<accession>A0A562LA51</accession>
<keyword evidence="4" id="KW-0378">Hydrolase</keyword>
<dbReference type="InterPro" id="IPR035952">
    <property type="entry name" value="Rhomboid-like_sf"/>
</dbReference>
<dbReference type="Gene3D" id="1.20.1540.10">
    <property type="entry name" value="Rhomboid-like"/>
    <property type="match status" value="1"/>
</dbReference>
<comment type="similarity">
    <text evidence="2">Belongs to the peptidase S54 family.</text>
</comment>
<evidence type="ECO:0000256" key="6">
    <source>
        <dbReference type="ARBA" id="ARBA00023136"/>
    </source>
</evidence>
<keyword evidence="5 7" id="KW-1133">Transmembrane helix</keyword>
<protein>
    <submittedName>
        <fullName evidence="9">Membrane associated rhomboid family serine protease</fullName>
    </submittedName>
</protein>
<proteinExistence type="inferred from homology"/>
<keyword evidence="6 7" id="KW-0472">Membrane</keyword>
<evidence type="ECO:0000256" key="3">
    <source>
        <dbReference type="ARBA" id="ARBA00022692"/>
    </source>
</evidence>
<comment type="caution">
    <text evidence="9">The sequence shown here is derived from an EMBL/GenBank/DDBJ whole genome shotgun (WGS) entry which is preliminary data.</text>
</comment>
<feature type="transmembrane region" description="Helical" evidence="7">
    <location>
        <begin position="138"/>
        <end position="161"/>
    </location>
</feature>
<keyword evidence="10" id="KW-1185">Reference proteome</keyword>
<reference evidence="9 10" key="1">
    <citation type="journal article" date="2015" name="Stand. Genomic Sci.">
        <title>Genomic Encyclopedia of Bacterial and Archaeal Type Strains, Phase III: the genomes of soil and plant-associated and newly described type strains.</title>
        <authorList>
            <person name="Whitman W.B."/>
            <person name="Woyke T."/>
            <person name="Klenk H.P."/>
            <person name="Zhou Y."/>
            <person name="Lilburn T.G."/>
            <person name="Beck B.J."/>
            <person name="De Vos P."/>
            <person name="Vandamme P."/>
            <person name="Eisen J.A."/>
            <person name="Garrity G."/>
            <person name="Hugenholtz P."/>
            <person name="Kyrpides N.C."/>
        </authorList>
    </citation>
    <scope>NUCLEOTIDE SEQUENCE [LARGE SCALE GENOMIC DNA]</scope>
    <source>
        <strain evidence="9 10">CGMCC 1.10821</strain>
    </source>
</reference>
<evidence type="ECO:0000313" key="10">
    <source>
        <dbReference type="Proteomes" id="UP000315167"/>
    </source>
</evidence>
<dbReference type="AlphaFoldDB" id="A0A562LA51"/>
<evidence type="ECO:0000256" key="1">
    <source>
        <dbReference type="ARBA" id="ARBA00004141"/>
    </source>
</evidence>
<keyword evidence="3 7" id="KW-0812">Transmembrane</keyword>
<evidence type="ECO:0000313" key="9">
    <source>
        <dbReference type="EMBL" id="TWI04552.1"/>
    </source>
</evidence>
<dbReference type="InterPro" id="IPR022764">
    <property type="entry name" value="Peptidase_S54_rhomboid_dom"/>
</dbReference>
<feature type="transmembrane region" description="Helical" evidence="7">
    <location>
        <begin position="47"/>
        <end position="70"/>
    </location>
</feature>
<feature type="transmembrane region" description="Helical" evidence="7">
    <location>
        <begin position="110"/>
        <end position="131"/>
    </location>
</feature>
<feature type="transmembrane region" description="Helical" evidence="7">
    <location>
        <begin position="82"/>
        <end position="104"/>
    </location>
</feature>
<dbReference type="GO" id="GO:0006508">
    <property type="term" value="P:proteolysis"/>
    <property type="evidence" value="ECO:0007669"/>
    <property type="project" value="UniProtKB-KW"/>
</dbReference>
<comment type="subcellular location">
    <subcellularLocation>
        <location evidence="1">Membrane</location>
        <topology evidence="1">Multi-pass membrane protein</topology>
    </subcellularLocation>
</comment>
<dbReference type="Pfam" id="PF01694">
    <property type="entry name" value="Rhomboid"/>
    <property type="match status" value="1"/>
</dbReference>
<feature type="transmembrane region" description="Helical" evidence="7">
    <location>
        <begin position="173"/>
        <end position="190"/>
    </location>
</feature>
<dbReference type="OrthoDB" id="9813074at2"/>
<dbReference type="InterPro" id="IPR050925">
    <property type="entry name" value="Rhomboid_protease_S54"/>
</dbReference>
<dbReference type="PANTHER" id="PTHR43731:SF14">
    <property type="entry name" value="PRESENILIN-ASSOCIATED RHOMBOID-LIKE PROTEIN, MITOCHONDRIAL"/>
    <property type="match status" value="1"/>
</dbReference>
<evidence type="ECO:0000256" key="5">
    <source>
        <dbReference type="ARBA" id="ARBA00022989"/>
    </source>
</evidence>